<organism evidence="1 2">
    <name type="scientific">Sulfurovum riftiae</name>
    <dbReference type="NCBI Taxonomy" id="1630136"/>
    <lineage>
        <taxon>Bacteria</taxon>
        <taxon>Pseudomonadati</taxon>
        <taxon>Campylobacterota</taxon>
        <taxon>Epsilonproteobacteria</taxon>
        <taxon>Campylobacterales</taxon>
        <taxon>Sulfurovaceae</taxon>
        <taxon>Sulfurovum</taxon>
    </lineage>
</organism>
<gene>
    <name evidence="1" type="ORF">AS592_01220</name>
</gene>
<evidence type="ECO:0008006" key="3">
    <source>
        <dbReference type="Google" id="ProtNLM"/>
    </source>
</evidence>
<dbReference type="Pfam" id="PF11964">
    <property type="entry name" value="SpoIIAA-like"/>
    <property type="match status" value="1"/>
</dbReference>
<dbReference type="InterPro" id="IPR021866">
    <property type="entry name" value="SpoIIAA-like"/>
</dbReference>
<accession>A0A151CDT3</accession>
<dbReference type="SUPFAM" id="SSF52091">
    <property type="entry name" value="SpoIIaa-like"/>
    <property type="match status" value="1"/>
</dbReference>
<evidence type="ECO:0000313" key="1">
    <source>
        <dbReference type="EMBL" id="KYJ85682.1"/>
    </source>
</evidence>
<dbReference type="STRING" id="1630136.AS592_01220"/>
<dbReference type="RefSeq" id="WP_067332539.1">
    <property type="nucleotide sequence ID" value="NZ_LNKT01000071.1"/>
</dbReference>
<keyword evidence="2" id="KW-1185">Reference proteome</keyword>
<dbReference type="OrthoDB" id="9811577at2"/>
<dbReference type="Gene3D" id="3.40.50.10600">
    <property type="entry name" value="SpoIIaa-like domains"/>
    <property type="match status" value="1"/>
</dbReference>
<sequence length="128" mass="14949">MAVKIKEHGIGIAIKRNKKRLFIEITMMGKLTHEDYKVFVPMIDKALKEAKGLEVDLLVDMRKFKGWELLAAWDDFKFGVKHRNAFDKMAIVGNKKWEEQSTVMMSHLMKGESKFFQSRGKALTWLMK</sequence>
<protein>
    <recommendedName>
        <fullName evidence="3">STAS/SEC14 domain-containing protein</fullName>
    </recommendedName>
</protein>
<comment type="caution">
    <text evidence="1">The sequence shown here is derived from an EMBL/GenBank/DDBJ whole genome shotgun (WGS) entry which is preliminary data.</text>
</comment>
<name>A0A151CDT3_9BACT</name>
<reference evidence="1 2" key="1">
    <citation type="submission" date="2015-11" db="EMBL/GenBank/DDBJ databases">
        <title>Draft genome of Sulfurovum riftiae 1812E, a member of the Epsilonproteobacteria isolated from the tube of the deep-sea hydrothermal vent tubewom Riftia pachyptila.</title>
        <authorList>
            <person name="Vetriani C."/>
            <person name="Giovannelli D."/>
        </authorList>
    </citation>
    <scope>NUCLEOTIDE SEQUENCE [LARGE SCALE GENOMIC DNA]</scope>
    <source>
        <strain evidence="1 2">1812E</strain>
    </source>
</reference>
<dbReference type="EMBL" id="LNKT01000071">
    <property type="protein sequence ID" value="KYJ85682.1"/>
    <property type="molecule type" value="Genomic_DNA"/>
</dbReference>
<dbReference type="InterPro" id="IPR038396">
    <property type="entry name" value="SpoIIAA-like_sf"/>
</dbReference>
<proteinExistence type="predicted"/>
<dbReference type="AlphaFoldDB" id="A0A151CDT3"/>
<dbReference type="Proteomes" id="UP000075359">
    <property type="component" value="Unassembled WGS sequence"/>
</dbReference>
<evidence type="ECO:0000313" key="2">
    <source>
        <dbReference type="Proteomes" id="UP000075359"/>
    </source>
</evidence>
<dbReference type="InterPro" id="IPR036513">
    <property type="entry name" value="STAS_dom_sf"/>
</dbReference>